<name>A0A814HJU4_9BILA</name>
<dbReference type="Gene3D" id="1.10.238.10">
    <property type="entry name" value="EF-hand"/>
    <property type="match status" value="1"/>
</dbReference>
<dbReference type="PANTHER" id="PTHR23055:SF69">
    <property type="entry name" value="NEURONAL CALCIUM SENSOR 2"/>
    <property type="match status" value="1"/>
</dbReference>
<feature type="region of interest" description="Disordered" evidence="4">
    <location>
        <begin position="143"/>
        <end position="169"/>
    </location>
</feature>
<feature type="domain" description="EF-hand" evidence="6">
    <location>
        <begin position="651"/>
        <end position="686"/>
    </location>
</feature>
<dbReference type="EMBL" id="CAJNOI010000076">
    <property type="protein sequence ID" value="CAF1011154.1"/>
    <property type="molecule type" value="Genomic_DNA"/>
</dbReference>
<feature type="compositionally biased region" description="Basic and acidic residues" evidence="4">
    <location>
        <begin position="156"/>
        <end position="166"/>
    </location>
</feature>
<keyword evidence="1" id="KW-0479">Metal-binding</keyword>
<evidence type="ECO:0000313" key="7">
    <source>
        <dbReference type="EMBL" id="CAF0985025.1"/>
    </source>
</evidence>
<keyword evidence="3" id="KW-0106">Calcium</keyword>
<sequence>MAWTYTYWILCNVLSGFAIFLLTFIILGILVWHFESIFYGMVDKLFNIQRCVIDVHHTIIRNNSTIYTAKATIKKSPGLAPKLRHCCRQVAVENSVRPVSISALASDNVVPKLYNSVKNDVLNIVEERTTTIGLKTLGFAETDSEQDLTDENESDQEAKSSGDHTMKSGVLLPTGPNITSSIPRNHPSHPQYERKVLNVYGKYLTLNKKRNTLLILVLSTIVISAIIIAGFGGCILASTTVHQNGPCPFYGTSECFHGDNHTYFECESGDEVNITLLTSSASCFRWIALDKSITEVLAQIAICTALLTAFGSVAEVILRLLLYVFQPRRGVATGIRRIMEKTVGINRITQPSRFCGATLPCRFGVLNLGLYQHPWLIVVLTTFYILLPLIIIAAFISLTEFQISITSLTYTVLLTLVLLCSLALIWIMWEEDELSRILPGGWMSISDVFPKDRIAKLAYLGTSIVPQNQVTKVTDGISDKGQKVTSMIMDKFPKTERNPIEDVVETVSEKTQSYKQRAGLMRKTVSRSENKQSEDSELHTSKITSSIRANNGTKQARKQTQLTAKTLAILEEATKFSEKDIQAWHAGFFHDCPDGQLTKEIFIRTFKRFYVRDNRAACFCKYVFGMFDKDNSGALNFVEFLLAISSKTQGDLEQRLELAFDMYDVSGNGEIELEELTNLIISMYDLVGETNRKDNNDPKFRAIEIFKKLDINNDKKLSKEEFIKAWEDNPDLVHMLAPQM</sequence>
<keyword evidence="10" id="KW-1185">Reference proteome</keyword>
<dbReference type="Pfam" id="PF13499">
    <property type="entry name" value="EF-hand_7"/>
    <property type="match status" value="1"/>
</dbReference>
<dbReference type="InterPro" id="IPR011992">
    <property type="entry name" value="EF-hand-dom_pair"/>
</dbReference>
<dbReference type="EMBL" id="CAJNOM010000107">
    <property type="protein sequence ID" value="CAF1063162.1"/>
    <property type="molecule type" value="Genomic_DNA"/>
</dbReference>
<feature type="region of interest" description="Disordered" evidence="4">
    <location>
        <begin position="518"/>
        <end position="541"/>
    </location>
</feature>
<dbReference type="Proteomes" id="UP000663877">
    <property type="component" value="Unassembled WGS sequence"/>
</dbReference>
<reference evidence="8" key="1">
    <citation type="submission" date="2021-02" db="EMBL/GenBank/DDBJ databases">
        <authorList>
            <person name="Nowell W R."/>
        </authorList>
    </citation>
    <scope>NUCLEOTIDE SEQUENCE</scope>
</reference>
<organism evidence="8 11">
    <name type="scientific">Adineta steineri</name>
    <dbReference type="NCBI Taxonomy" id="433720"/>
    <lineage>
        <taxon>Eukaryota</taxon>
        <taxon>Metazoa</taxon>
        <taxon>Spiralia</taxon>
        <taxon>Gnathifera</taxon>
        <taxon>Rotifera</taxon>
        <taxon>Eurotatoria</taxon>
        <taxon>Bdelloidea</taxon>
        <taxon>Adinetida</taxon>
        <taxon>Adinetidae</taxon>
        <taxon>Adineta</taxon>
    </lineage>
</organism>
<dbReference type="PROSITE" id="PS50222">
    <property type="entry name" value="EF_HAND_2"/>
    <property type="match status" value="3"/>
</dbReference>
<dbReference type="OrthoDB" id="10015045at2759"/>
<dbReference type="SUPFAM" id="SSF47473">
    <property type="entry name" value="EF-hand"/>
    <property type="match status" value="1"/>
</dbReference>
<keyword evidence="5" id="KW-0812">Transmembrane</keyword>
<keyword evidence="5" id="KW-1133">Transmembrane helix</keyword>
<feature type="transmembrane region" description="Helical" evidence="5">
    <location>
        <begin position="6"/>
        <end position="32"/>
    </location>
</feature>
<protein>
    <recommendedName>
        <fullName evidence="6">EF-hand domain-containing protein</fullName>
    </recommendedName>
</protein>
<evidence type="ECO:0000313" key="10">
    <source>
        <dbReference type="Proteomes" id="UP000663832"/>
    </source>
</evidence>
<dbReference type="GO" id="GO:0005509">
    <property type="term" value="F:calcium ion binding"/>
    <property type="evidence" value="ECO:0007669"/>
    <property type="project" value="InterPro"/>
</dbReference>
<evidence type="ECO:0000256" key="3">
    <source>
        <dbReference type="ARBA" id="ARBA00022837"/>
    </source>
</evidence>
<proteinExistence type="predicted"/>
<dbReference type="InterPro" id="IPR028846">
    <property type="entry name" value="Recoverin"/>
</dbReference>
<evidence type="ECO:0000313" key="11">
    <source>
        <dbReference type="Proteomes" id="UP000663877"/>
    </source>
</evidence>
<accession>A0A814HJU4</accession>
<feature type="transmembrane region" description="Helical" evidence="5">
    <location>
        <begin position="408"/>
        <end position="429"/>
    </location>
</feature>
<evidence type="ECO:0000256" key="2">
    <source>
        <dbReference type="ARBA" id="ARBA00022737"/>
    </source>
</evidence>
<feature type="compositionally biased region" description="Basic and acidic residues" evidence="4">
    <location>
        <begin position="526"/>
        <end position="540"/>
    </location>
</feature>
<evidence type="ECO:0000256" key="4">
    <source>
        <dbReference type="SAM" id="MobiDB-lite"/>
    </source>
</evidence>
<dbReference type="InterPro" id="IPR002048">
    <property type="entry name" value="EF_hand_dom"/>
</dbReference>
<keyword evidence="2" id="KW-0677">Repeat</keyword>
<feature type="transmembrane region" description="Helical" evidence="5">
    <location>
        <begin position="375"/>
        <end position="396"/>
    </location>
</feature>
<evidence type="ECO:0000313" key="8">
    <source>
        <dbReference type="EMBL" id="CAF1011154.1"/>
    </source>
</evidence>
<dbReference type="PRINTS" id="PR00450">
    <property type="entry name" value="RECOVERIN"/>
</dbReference>
<feature type="domain" description="EF-hand" evidence="6">
    <location>
        <begin position="620"/>
        <end position="650"/>
    </location>
</feature>
<evidence type="ECO:0000313" key="9">
    <source>
        <dbReference type="EMBL" id="CAF1063162.1"/>
    </source>
</evidence>
<feature type="domain" description="EF-hand" evidence="6">
    <location>
        <begin position="697"/>
        <end position="732"/>
    </location>
</feature>
<comment type="caution">
    <text evidence="8">The sequence shown here is derived from an EMBL/GenBank/DDBJ whole genome shotgun (WGS) entry which is preliminary data.</text>
</comment>
<dbReference type="PROSITE" id="PS00018">
    <property type="entry name" value="EF_HAND_1"/>
    <property type="match status" value="3"/>
</dbReference>
<dbReference type="InterPro" id="IPR018247">
    <property type="entry name" value="EF_Hand_1_Ca_BS"/>
</dbReference>
<keyword evidence="5" id="KW-0472">Membrane</keyword>
<dbReference type="AlphaFoldDB" id="A0A814HJU4"/>
<dbReference type="Proteomes" id="UP000663832">
    <property type="component" value="Unassembled WGS sequence"/>
</dbReference>
<feature type="transmembrane region" description="Helical" evidence="5">
    <location>
        <begin position="296"/>
        <end position="322"/>
    </location>
</feature>
<gene>
    <name evidence="8" type="ORF">BJG266_LOCUS16474</name>
    <name evidence="7" type="ORF">QVE165_LOCUS14074</name>
    <name evidence="9" type="ORF">QVE165_LOCUS18269</name>
</gene>
<dbReference type="PANTHER" id="PTHR23055">
    <property type="entry name" value="CALCIUM BINDING PROTEINS"/>
    <property type="match status" value="1"/>
</dbReference>
<evidence type="ECO:0000256" key="1">
    <source>
        <dbReference type="ARBA" id="ARBA00022723"/>
    </source>
</evidence>
<dbReference type="EMBL" id="CAJNOM010000073">
    <property type="protein sequence ID" value="CAF0985025.1"/>
    <property type="molecule type" value="Genomic_DNA"/>
</dbReference>
<dbReference type="SMART" id="SM00054">
    <property type="entry name" value="EFh"/>
    <property type="match status" value="3"/>
</dbReference>
<feature type="transmembrane region" description="Helical" evidence="5">
    <location>
        <begin position="213"/>
        <end position="238"/>
    </location>
</feature>
<evidence type="ECO:0000259" key="6">
    <source>
        <dbReference type="PROSITE" id="PS50222"/>
    </source>
</evidence>
<dbReference type="CDD" id="cd00051">
    <property type="entry name" value="EFh"/>
    <property type="match status" value="2"/>
</dbReference>
<evidence type="ECO:0000256" key="5">
    <source>
        <dbReference type="SAM" id="Phobius"/>
    </source>
</evidence>
<feature type="compositionally biased region" description="Acidic residues" evidence="4">
    <location>
        <begin position="143"/>
        <end position="155"/>
    </location>
</feature>